<evidence type="ECO:0000313" key="8">
    <source>
        <dbReference type="Ensembl" id="ENSAMXP00005014383.1"/>
    </source>
</evidence>
<evidence type="ECO:0000259" key="7">
    <source>
        <dbReference type="Pfam" id="PF00003"/>
    </source>
</evidence>
<comment type="subcellular location">
    <subcellularLocation>
        <location evidence="1">Membrane</location>
        <topology evidence="1">Multi-pass membrane protein</topology>
    </subcellularLocation>
</comment>
<dbReference type="GO" id="GO:0030295">
    <property type="term" value="F:protein kinase activator activity"/>
    <property type="evidence" value="ECO:0007669"/>
    <property type="project" value="TreeGrafter"/>
</dbReference>
<feature type="domain" description="G-protein coupled receptors family 3 profile" evidence="7">
    <location>
        <begin position="53"/>
        <end position="297"/>
    </location>
</feature>
<feature type="transmembrane region" description="Helical" evidence="6">
    <location>
        <begin position="57"/>
        <end position="85"/>
    </location>
</feature>
<evidence type="ECO:0000256" key="2">
    <source>
        <dbReference type="ARBA" id="ARBA00007242"/>
    </source>
</evidence>
<proteinExistence type="inferred from homology"/>
<dbReference type="PANTHER" id="PTHR14511:SF15">
    <property type="entry name" value="G-PROTEIN COUPLED RECEPTOR FAMILY C GROUP 5 MEMBER C"/>
    <property type="match status" value="1"/>
</dbReference>
<dbReference type="GO" id="GO:0043235">
    <property type="term" value="C:receptor complex"/>
    <property type="evidence" value="ECO:0007669"/>
    <property type="project" value="TreeGrafter"/>
</dbReference>
<protein>
    <submittedName>
        <fullName evidence="8">G protein-coupled receptor class C group 5 member C</fullName>
    </submittedName>
</protein>
<feature type="transmembrane region" description="Helical" evidence="6">
    <location>
        <begin position="240"/>
        <end position="264"/>
    </location>
</feature>
<feature type="transmembrane region" description="Helical" evidence="6">
    <location>
        <begin position="131"/>
        <end position="153"/>
    </location>
</feature>
<keyword evidence="5 6" id="KW-0472">Membrane</keyword>
<dbReference type="GO" id="GO:0005886">
    <property type="term" value="C:plasma membrane"/>
    <property type="evidence" value="ECO:0007669"/>
    <property type="project" value="TreeGrafter"/>
</dbReference>
<feature type="transmembrane region" description="Helical" evidence="6">
    <location>
        <begin position="97"/>
        <end position="119"/>
    </location>
</feature>
<name>A0A8B9HLD2_ASTMX</name>
<evidence type="ECO:0000256" key="6">
    <source>
        <dbReference type="SAM" id="Phobius"/>
    </source>
</evidence>
<feature type="transmembrane region" description="Helical" evidence="6">
    <location>
        <begin position="276"/>
        <end position="295"/>
    </location>
</feature>
<evidence type="ECO:0000313" key="9">
    <source>
        <dbReference type="Proteomes" id="UP000694621"/>
    </source>
</evidence>
<sequence length="388" mass="43142">ITVVFIRKEVNNLLYLAACVSSSSEVTTLAMNSSSIPPFGCPSSIDPRYFTLCDLKAVWGIVVEAVAGAGILTSFLLLVIMVASLPFVTDKRRKSVLALQVSFIIFSLGVFGLSLAFIVGEDSTTCIARRFVFGVMFAGCFACLLMHGLWLVLLDRHKTPPKGWLFWLGGLGIWLVEIIINTEWIIIIQMDNGVMFKPDICNIKNDFTMALIYVMILLVAVVLLAVPSMIHTHKSFRQDALYILVTGILSICIWMVWIVMYIHGNKMLGHSNWDNATLAIALVSNGWVFLIMYTIPELCALNQVTENMDEVSLESQNSTRCGVYENITDMNVESPYNGYVGRSCLYQPTELALISKGPGNVSKMYIIYLIKAIYSDMNKTCVGDSKQM</sequence>
<evidence type="ECO:0000256" key="3">
    <source>
        <dbReference type="ARBA" id="ARBA00022692"/>
    </source>
</evidence>
<dbReference type="InterPro" id="IPR017978">
    <property type="entry name" value="GPCR_3_C"/>
</dbReference>
<feature type="transmembrane region" description="Helical" evidence="6">
    <location>
        <begin position="165"/>
        <end position="187"/>
    </location>
</feature>
<dbReference type="InterPro" id="IPR051753">
    <property type="entry name" value="RA-inducible_GPCR3"/>
</dbReference>
<organism evidence="8 9">
    <name type="scientific">Astyanax mexicanus</name>
    <name type="common">Blind cave fish</name>
    <name type="synonym">Astyanax fasciatus mexicanus</name>
    <dbReference type="NCBI Taxonomy" id="7994"/>
    <lineage>
        <taxon>Eukaryota</taxon>
        <taxon>Metazoa</taxon>
        <taxon>Chordata</taxon>
        <taxon>Craniata</taxon>
        <taxon>Vertebrata</taxon>
        <taxon>Euteleostomi</taxon>
        <taxon>Actinopterygii</taxon>
        <taxon>Neopterygii</taxon>
        <taxon>Teleostei</taxon>
        <taxon>Ostariophysi</taxon>
        <taxon>Characiformes</taxon>
        <taxon>Characoidei</taxon>
        <taxon>Acestrorhamphidae</taxon>
        <taxon>Acestrorhamphinae</taxon>
        <taxon>Astyanax</taxon>
    </lineage>
</organism>
<keyword evidence="3 6" id="KW-0812">Transmembrane</keyword>
<dbReference type="AlphaFoldDB" id="A0A8B9HLD2"/>
<feature type="transmembrane region" description="Helical" evidence="6">
    <location>
        <begin position="207"/>
        <end position="228"/>
    </location>
</feature>
<dbReference type="PANTHER" id="PTHR14511">
    <property type="entry name" value="G PROTEIN COUPLED RECEPTOR, CLASS C, GROUP 5"/>
    <property type="match status" value="1"/>
</dbReference>
<comment type="similarity">
    <text evidence="2">Belongs to the G-protein coupled receptor 3 family.</text>
</comment>
<evidence type="ECO:0000256" key="5">
    <source>
        <dbReference type="ARBA" id="ARBA00023136"/>
    </source>
</evidence>
<accession>A0A8B9HLD2</accession>
<evidence type="ECO:0000256" key="4">
    <source>
        <dbReference type="ARBA" id="ARBA00022989"/>
    </source>
</evidence>
<dbReference type="GO" id="GO:0070062">
    <property type="term" value="C:extracellular exosome"/>
    <property type="evidence" value="ECO:0007669"/>
    <property type="project" value="TreeGrafter"/>
</dbReference>
<dbReference type="GO" id="GO:0004930">
    <property type="term" value="F:G protein-coupled receptor activity"/>
    <property type="evidence" value="ECO:0007669"/>
    <property type="project" value="InterPro"/>
</dbReference>
<evidence type="ECO:0000256" key="1">
    <source>
        <dbReference type="ARBA" id="ARBA00004141"/>
    </source>
</evidence>
<dbReference type="Ensembl" id="ENSAMXT00005015936.1">
    <property type="protein sequence ID" value="ENSAMXP00005014383.1"/>
    <property type="gene ID" value="ENSAMXG00005007675.1"/>
</dbReference>
<dbReference type="Proteomes" id="UP000694621">
    <property type="component" value="Unplaced"/>
</dbReference>
<keyword evidence="4 6" id="KW-1133">Transmembrane helix</keyword>
<reference evidence="8" key="1">
    <citation type="submission" date="2025-08" db="UniProtKB">
        <authorList>
            <consortium name="Ensembl"/>
        </authorList>
    </citation>
    <scope>IDENTIFICATION</scope>
</reference>
<dbReference type="Pfam" id="PF00003">
    <property type="entry name" value="7tm_3"/>
    <property type="match status" value="1"/>
</dbReference>